<keyword evidence="1" id="KW-0805">Transcription regulation</keyword>
<dbReference type="AlphaFoldDB" id="A0A3P3U4G9"/>
<dbReference type="PANTHER" id="PTHR43280">
    <property type="entry name" value="ARAC-FAMILY TRANSCRIPTIONAL REGULATOR"/>
    <property type="match status" value="1"/>
</dbReference>
<evidence type="ECO:0000256" key="3">
    <source>
        <dbReference type="ARBA" id="ARBA00023163"/>
    </source>
</evidence>
<sequence>MKESVMFMHKLFERVPFDKSAIIWKYRSASTADFPGFYHWHQCCEILFVHEGSGSVIVNRKMYPIRPGMLFFFQPFQLHKVHADVSPESPYVRSGIHFDPYEYEQALKPFTEKYKWFLELWQGNELEPAMDAAAEIQYLEQVLAMQQKSLLDAGGSRARSEDSCLLLLQLLHGISLIGRRDMAVRALRPRKLTYAEQMMQWVDGHYSQPVKLDDIAEALHLSKFHLSRLFQRETGSSLLQYLTARRIKTACRLLQTTSLSVEQIGERVGIPNPSYFIRLFKKEVGTTPLKYRQERY</sequence>
<dbReference type="Pfam" id="PF02311">
    <property type="entry name" value="AraC_binding"/>
    <property type="match status" value="1"/>
</dbReference>
<evidence type="ECO:0000256" key="2">
    <source>
        <dbReference type="ARBA" id="ARBA00023125"/>
    </source>
</evidence>
<dbReference type="PANTHER" id="PTHR43280:SF28">
    <property type="entry name" value="HTH-TYPE TRANSCRIPTIONAL ACTIVATOR RHAS"/>
    <property type="match status" value="1"/>
</dbReference>
<keyword evidence="3" id="KW-0804">Transcription</keyword>
<dbReference type="GO" id="GO:0043565">
    <property type="term" value="F:sequence-specific DNA binding"/>
    <property type="evidence" value="ECO:0007669"/>
    <property type="project" value="InterPro"/>
</dbReference>
<dbReference type="InterPro" id="IPR003313">
    <property type="entry name" value="AraC-bd"/>
</dbReference>
<feature type="domain" description="HTH araC/xylS-type" evidence="4">
    <location>
        <begin position="196"/>
        <end position="294"/>
    </location>
</feature>
<keyword evidence="6" id="KW-1185">Reference proteome</keyword>
<dbReference type="EMBL" id="RRCN01000001">
    <property type="protein sequence ID" value="RRJ64549.1"/>
    <property type="molecule type" value="Genomic_DNA"/>
</dbReference>
<reference evidence="5 6" key="1">
    <citation type="submission" date="2018-11" db="EMBL/GenBank/DDBJ databases">
        <title>Genome sequencing of Paenibacillus sp. KCOM 3021 (= ChDC PVNT-B20).</title>
        <authorList>
            <person name="Kook J.-K."/>
            <person name="Park S.-N."/>
            <person name="Lim Y.K."/>
        </authorList>
    </citation>
    <scope>NUCLEOTIDE SEQUENCE [LARGE SCALE GENOMIC DNA]</scope>
    <source>
        <strain evidence="5 6">KCOM 3021</strain>
    </source>
</reference>
<dbReference type="SMART" id="SM00342">
    <property type="entry name" value="HTH_ARAC"/>
    <property type="match status" value="1"/>
</dbReference>
<name>A0A3P3U4G9_9BACL</name>
<dbReference type="RefSeq" id="WP_128632353.1">
    <property type="nucleotide sequence ID" value="NZ_RRCN01000001.1"/>
</dbReference>
<evidence type="ECO:0000313" key="6">
    <source>
        <dbReference type="Proteomes" id="UP000267017"/>
    </source>
</evidence>
<dbReference type="PRINTS" id="PR00032">
    <property type="entry name" value="HTHARAC"/>
</dbReference>
<dbReference type="InterPro" id="IPR014710">
    <property type="entry name" value="RmlC-like_jellyroll"/>
</dbReference>
<evidence type="ECO:0000313" key="5">
    <source>
        <dbReference type="EMBL" id="RRJ64549.1"/>
    </source>
</evidence>
<protein>
    <submittedName>
        <fullName evidence="5">AraC family transcriptional regulator</fullName>
    </submittedName>
</protein>
<dbReference type="Gene3D" id="2.60.120.10">
    <property type="entry name" value="Jelly Rolls"/>
    <property type="match status" value="1"/>
</dbReference>
<evidence type="ECO:0000256" key="1">
    <source>
        <dbReference type="ARBA" id="ARBA00023015"/>
    </source>
</evidence>
<dbReference type="SUPFAM" id="SSF51215">
    <property type="entry name" value="Regulatory protein AraC"/>
    <property type="match status" value="1"/>
</dbReference>
<dbReference type="CDD" id="cd02208">
    <property type="entry name" value="cupin_RmlC-like"/>
    <property type="match status" value="1"/>
</dbReference>
<dbReference type="PROSITE" id="PS00041">
    <property type="entry name" value="HTH_ARAC_FAMILY_1"/>
    <property type="match status" value="1"/>
</dbReference>
<proteinExistence type="predicted"/>
<evidence type="ECO:0000259" key="4">
    <source>
        <dbReference type="PROSITE" id="PS01124"/>
    </source>
</evidence>
<dbReference type="InterPro" id="IPR020449">
    <property type="entry name" value="Tscrpt_reg_AraC-type_HTH"/>
</dbReference>
<dbReference type="Pfam" id="PF12833">
    <property type="entry name" value="HTH_18"/>
    <property type="match status" value="1"/>
</dbReference>
<dbReference type="InterPro" id="IPR018060">
    <property type="entry name" value="HTH_AraC"/>
</dbReference>
<dbReference type="GO" id="GO:0003700">
    <property type="term" value="F:DNA-binding transcription factor activity"/>
    <property type="evidence" value="ECO:0007669"/>
    <property type="project" value="InterPro"/>
</dbReference>
<organism evidence="5 6">
    <name type="scientific">Paenibacillus oralis</name>
    <dbReference type="NCBI Taxonomy" id="2490856"/>
    <lineage>
        <taxon>Bacteria</taxon>
        <taxon>Bacillati</taxon>
        <taxon>Bacillota</taxon>
        <taxon>Bacilli</taxon>
        <taxon>Bacillales</taxon>
        <taxon>Paenibacillaceae</taxon>
        <taxon>Paenibacillus</taxon>
    </lineage>
</organism>
<dbReference type="OrthoDB" id="9809338at2"/>
<keyword evidence="2" id="KW-0238">DNA-binding</keyword>
<dbReference type="InterPro" id="IPR009057">
    <property type="entry name" value="Homeodomain-like_sf"/>
</dbReference>
<dbReference type="Proteomes" id="UP000267017">
    <property type="component" value="Unassembled WGS sequence"/>
</dbReference>
<comment type="caution">
    <text evidence="5">The sequence shown here is derived from an EMBL/GenBank/DDBJ whole genome shotgun (WGS) entry which is preliminary data.</text>
</comment>
<dbReference type="SUPFAM" id="SSF46689">
    <property type="entry name" value="Homeodomain-like"/>
    <property type="match status" value="2"/>
</dbReference>
<accession>A0A3P3U4G9</accession>
<dbReference type="InterPro" id="IPR037923">
    <property type="entry name" value="HTH-like"/>
</dbReference>
<dbReference type="InterPro" id="IPR018062">
    <property type="entry name" value="HTH_AraC-typ_CS"/>
</dbReference>
<dbReference type="PROSITE" id="PS01124">
    <property type="entry name" value="HTH_ARAC_FAMILY_2"/>
    <property type="match status" value="1"/>
</dbReference>
<gene>
    <name evidence="5" type="ORF">EHV15_17665</name>
</gene>
<dbReference type="Gene3D" id="1.10.10.60">
    <property type="entry name" value="Homeodomain-like"/>
    <property type="match status" value="2"/>
</dbReference>